<protein>
    <recommendedName>
        <fullName evidence="1">YprB ribonuclease H-like domain-containing protein</fullName>
    </recommendedName>
</protein>
<feature type="domain" description="YprB ribonuclease H-like" evidence="1">
    <location>
        <begin position="90"/>
        <end position="243"/>
    </location>
</feature>
<dbReference type="InterPro" id="IPR036397">
    <property type="entry name" value="RNaseH_sf"/>
</dbReference>
<sequence length="263" mass="30361">MLMIKHTFSVLDGVGERLEKKLWSEGVLTWDDFVREDPVPFISRQKSTVMKETILYFSEELNRSNPEPFKSFLKQREHWRLFDTFRSDIVCLDIETNGLPPDRGGDVTVVGLYDCREWRYLIKGKNLTPEKLQDELSGYKLLVTFFGSSFDIPFLEKCFPGFRLRMPHFDICYGARRVGLKGGLKKLEVSSGLSRAEDVQGMNGYDAVLLWRRWLRGDSRALELLLEYNREDTVNLLPLAERIYKLLRASTGIEGFLNGNGSS</sequence>
<name>A0A3B1D7B4_9ZZZZ</name>
<dbReference type="InterPro" id="IPR012337">
    <property type="entry name" value="RNaseH-like_sf"/>
</dbReference>
<dbReference type="Pfam" id="PF13482">
    <property type="entry name" value="RNase_H_2"/>
    <property type="match status" value="1"/>
</dbReference>
<dbReference type="InterPro" id="IPR038720">
    <property type="entry name" value="YprB_RNase_H-like_dom"/>
</dbReference>
<dbReference type="GO" id="GO:0003676">
    <property type="term" value="F:nucleic acid binding"/>
    <property type="evidence" value="ECO:0007669"/>
    <property type="project" value="InterPro"/>
</dbReference>
<dbReference type="PANTHER" id="PTHR38462:SF1">
    <property type="entry name" value="YPRB RIBONUCLEASE H-LIKE DOMAIN-CONTAINING PROTEIN"/>
    <property type="match status" value="1"/>
</dbReference>
<evidence type="ECO:0000313" key="2">
    <source>
        <dbReference type="EMBL" id="VAX32034.1"/>
    </source>
</evidence>
<gene>
    <name evidence="2" type="ORF">MNBD_NITROSPIRAE02-1485</name>
</gene>
<accession>A0A3B1D7B4</accession>
<evidence type="ECO:0000259" key="1">
    <source>
        <dbReference type="Pfam" id="PF13482"/>
    </source>
</evidence>
<organism evidence="2">
    <name type="scientific">hydrothermal vent metagenome</name>
    <dbReference type="NCBI Taxonomy" id="652676"/>
    <lineage>
        <taxon>unclassified sequences</taxon>
        <taxon>metagenomes</taxon>
        <taxon>ecological metagenomes</taxon>
    </lineage>
</organism>
<reference evidence="2" key="1">
    <citation type="submission" date="2018-06" db="EMBL/GenBank/DDBJ databases">
        <authorList>
            <person name="Zhirakovskaya E."/>
        </authorList>
    </citation>
    <scope>NUCLEOTIDE SEQUENCE</scope>
</reference>
<dbReference type="EMBL" id="UOGH01000228">
    <property type="protein sequence ID" value="VAX32034.1"/>
    <property type="molecule type" value="Genomic_DNA"/>
</dbReference>
<proteinExistence type="predicted"/>
<dbReference type="SUPFAM" id="SSF53098">
    <property type="entry name" value="Ribonuclease H-like"/>
    <property type="match status" value="1"/>
</dbReference>
<dbReference type="AlphaFoldDB" id="A0A3B1D7B4"/>
<dbReference type="Gene3D" id="3.30.420.10">
    <property type="entry name" value="Ribonuclease H-like superfamily/Ribonuclease H"/>
    <property type="match status" value="1"/>
</dbReference>
<dbReference type="PANTHER" id="PTHR38462">
    <property type="entry name" value="EXONUCLEASE-LIKE PROTEIN"/>
    <property type="match status" value="1"/>
</dbReference>